<feature type="domain" description="Aminoglycoside phosphotransferase" evidence="12">
    <location>
        <begin position="40"/>
        <end position="268"/>
    </location>
</feature>
<dbReference type="EC" id="2.7.11.1" evidence="11"/>
<evidence type="ECO:0000256" key="11">
    <source>
        <dbReference type="HAMAP-Rule" id="MF_01497"/>
    </source>
</evidence>
<comment type="catalytic activity">
    <reaction evidence="11">
        <text>L-threonyl-[protein] + ATP = O-phospho-L-threonyl-[protein] + ADP + H(+)</text>
        <dbReference type="Rhea" id="RHEA:46608"/>
        <dbReference type="Rhea" id="RHEA-COMP:11060"/>
        <dbReference type="Rhea" id="RHEA-COMP:11605"/>
        <dbReference type="ChEBI" id="CHEBI:15378"/>
        <dbReference type="ChEBI" id="CHEBI:30013"/>
        <dbReference type="ChEBI" id="CHEBI:30616"/>
        <dbReference type="ChEBI" id="CHEBI:61977"/>
        <dbReference type="ChEBI" id="CHEBI:456216"/>
        <dbReference type="EC" id="2.7.11.1"/>
    </reaction>
</comment>
<comment type="subcellular location">
    <subcellularLocation>
        <location evidence="11">Cytoplasm</location>
    </subcellularLocation>
</comment>
<dbReference type="OrthoDB" id="5392197at2"/>
<sequence length="332" mass="37860">MSDTAGTASDHPYSLLSPERVIDAVESLGYLSDYRLLALNSYENRVYQVGIEQSTPLIAKFYRPGRWSREAILEEHAFTAELAAAELPVVAPLAIDGATLHSDGDFYFALFERRGGRAPELDNLDNLHLLGKLLGRFHAQGAVRDFVARPALSWQQFGREAVDFVVANAVPADLREAYATVAEQLLAEIKPQLATQQQHFLRSHCDCHAGNILWRDERPLFVDFDDARMAPAIQDIWMLLSGNRDEQRRQLDEIVDGYQQFYHFDARQLALIEPLRTLRLIHHSAWIGRRWSDPAFPRAFSWYAQPRYWGDQILTLREQLAALHEPAITLQP</sequence>
<evidence type="ECO:0000256" key="6">
    <source>
        <dbReference type="ARBA" id="ARBA00022741"/>
    </source>
</evidence>
<keyword evidence="4 11" id="KW-0808">Transferase</keyword>
<feature type="binding site" evidence="11">
    <location>
        <position position="211"/>
    </location>
    <ligand>
        <name>Mg(2+)</name>
        <dbReference type="ChEBI" id="CHEBI:18420"/>
    </ligand>
</feature>
<keyword evidence="10 11" id="KW-0346">Stress response</keyword>
<feature type="active site" description="Proton acceptor" evidence="11">
    <location>
        <position position="206"/>
    </location>
</feature>
<feature type="binding site" evidence="11">
    <location>
        <position position="223"/>
    </location>
    <ligand>
        <name>Mg(2+)</name>
        <dbReference type="ChEBI" id="CHEBI:18420"/>
    </ligand>
</feature>
<accession>A0A4Y8UI74</accession>
<evidence type="ECO:0000256" key="10">
    <source>
        <dbReference type="ARBA" id="ARBA00023016"/>
    </source>
</evidence>
<keyword evidence="8 11" id="KW-0067">ATP-binding</keyword>
<comment type="caution">
    <text evidence="13">The sequence shown here is derived from an EMBL/GenBank/DDBJ whole genome shotgun (WGS) entry which is preliminary data.</text>
</comment>
<keyword evidence="3 11" id="KW-0597">Phosphoprotein</keyword>
<protein>
    <recommendedName>
        <fullName evidence="11">Stress response kinase A</fullName>
        <ecNumber evidence="11">2.7.11.1</ecNumber>
    </recommendedName>
    <alternativeName>
        <fullName evidence="11">Serine/threonine-protein kinase SrkA</fullName>
    </alternativeName>
</protein>
<evidence type="ECO:0000256" key="1">
    <source>
        <dbReference type="ARBA" id="ARBA00022490"/>
    </source>
</evidence>
<evidence type="ECO:0000256" key="7">
    <source>
        <dbReference type="ARBA" id="ARBA00022777"/>
    </source>
</evidence>
<dbReference type="GO" id="GO:0005524">
    <property type="term" value="F:ATP binding"/>
    <property type="evidence" value="ECO:0007669"/>
    <property type="project" value="UniProtKB-UniRule"/>
</dbReference>
<keyword evidence="1 11" id="KW-0963">Cytoplasm</keyword>
<dbReference type="PANTHER" id="PTHR39573:SF1">
    <property type="entry name" value="STRESS RESPONSE KINASE A"/>
    <property type="match status" value="1"/>
</dbReference>
<name>A0A4Y8UI74_9GAMM</name>
<comment type="subunit">
    <text evidence="11">Monomer.</text>
</comment>
<keyword evidence="6 11" id="KW-0547">Nucleotide-binding</keyword>
<dbReference type="InterPro" id="IPR002575">
    <property type="entry name" value="Aminoglycoside_PTrfase"/>
</dbReference>
<comment type="catalytic activity">
    <reaction evidence="11">
        <text>L-seryl-[protein] + ATP = O-phospho-L-seryl-[protein] + ADP + H(+)</text>
        <dbReference type="Rhea" id="RHEA:17989"/>
        <dbReference type="Rhea" id="RHEA-COMP:9863"/>
        <dbReference type="Rhea" id="RHEA-COMP:11604"/>
        <dbReference type="ChEBI" id="CHEBI:15378"/>
        <dbReference type="ChEBI" id="CHEBI:29999"/>
        <dbReference type="ChEBI" id="CHEBI:30616"/>
        <dbReference type="ChEBI" id="CHEBI:83421"/>
        <dbReference type="ChEBI" id="CHEBI:456216"/>
        <dbReference type="EC" id="2.7.11.1"/>
    </reaction>
</comment>
<dbReference type="Gene3D" id="1.10.510.10">
    <property type="entry name" value="Transferase(Phosphotransferase) domain 1"/>
    <property type="match status" value="1"/>
</dbReference>
<evidence type="ECO:0000313" key="13">
    <source>
        <dbReference type="EMBL" id="TFH67861.1"/>
    </source>
</evidence>
<keyword evidence="5 11" id="KW-0479">Metal-binding</keyword>
<dbReference type="Gene3D" id="3.30.200.70">
    <property type="match status" value="1"/>
</dbReference>
<comment type="cofactor">
    <cofactor evidence="11">
        <name>Mg(2+)</name>
        <dbReference type="ChEBI" id="CHEBI:18420"/>
    </cofactor>
</comment>
<dbReference type="Gene3D" id="1.20.1270.170">
    <property type="match status" value="1"/>
</dbReference>
<dbReference type="InterPro" id="IPR011009">
    <property type="entry name" value="Kinase-like_dom_sf"/>
</dbReference>
<evidence type="ECO:0000256" key="8">
    <source>
        <dbReference type="ARBA" id="ARBA00022840"/>
    </source>
</evidence>
<dbReference type="Pfam" id="PF01636">
    <property type="entry name" value="APH"/>
    <property type="match status" value="1"/>
</dbReference>
<evidence type="ECO:0000256" key="5">
    <source>
        <dbReference type="ARBA" id="ARBA00022723"/>
    </source>
</evidence>
<organism evidence="13 14">
    <name type="scientific">Gammaproteobacteria bacterium LSUCC0057</name>
    <dbReference type="NCBI Taxonomy" id="2559237"/>
    <lineage>
        <taxon>Bacteria</taxon>
        <taxon>Pseudomonadati</taxon>
        <taxon>Pseudomonadota</taxon>
        <taxon>Gammaproteobacteria</taxon>
        <taxon>Cellvibrionales</taxon>
        <taxon>Porticoccaceae</taxon>
        <taxon>SAR92 clade</taxon>
    </lineage>
</organism>
<dbReference type="GO" id="GO:0106310">
    <property type="term" value="F:protein serine kinase activity"/>
    <property type="evidence" value="ECO:0007669"/>
    <property type="project" value="RHEA"/>
</dbReference>
<dbReference type="InterPro" id="IPR032882">
    <property type="entry name" value="SrkA/RdoA"/>
</dbReference>
<dbReference type="Proteomes" id="UP000298133">
    <property type="component" value="Unassembled WGS sequence"/>
</dbReference>
<dbReference type="GO" id="GO:0004674">
    <property type="term" value="F:protein serine/threonine kinase activity"/>
    <property type="evidence" value="ECO:0007669"/>
    <property type="project" value="UniProtKB-UniRule"/>
</dbReference>
<feature type="active site" evidence="11">
    <location>
        <position position="223"/>
    </location>
</feature>
<dbReference type="AlphaFoldDB" id="A0A4Y8UI74"/>
<dbReference type="NCBIfam" id="NF008738">
    <property type="entry name" value="PRK11768.1"/>
    <property type="match status" value="1"/>
</dbReference>
<dbReference type="EMBL" id="SPIA01000002">
    <property type="protein sequence ID" value="TFH67861.1"/>
    <property type="molecule type" value="Genomic_DNA"/>
</dbReference>
<dbReference type="PANTHER" id="PTHR39573">
    <property type="entry name" value="STRESS RESPONSE KINASE A"/>
    <property type="match status" value="1"/>
</dbReference>
<dbReference type="SUPFAM" id="SSF56112">
    <property type="entry name" value="Protein kinase-like (PK-like)"/>
    <property type="match status" value="1"/>
</dbReference>
<evidence type="ECO:0000256" key="4">
    <source>
        <dbReference type="ARBA" id="ARBA00022679"/>
    </source>
</evidence>
<dbReference type="GO" id="GO:0005737">
    <property type="term" value="C:cytoplasm"/>
    <property type="evidence" value="ECO:0007669"/>
    <property type="project" value="UniProtKB-SubCell"/>
</dbReference>
<keyword evidence="9 11" id="KW-0460">Magnesium</keyword>
<gene>
    <name evidence="11" type="primary">srkA</name>
    <name evidence="13" type="ORF">E3W66_06340</name>
</gene>
<comment type="function">
    <text evidence="11">A protein kinase that phosphorylates Ser and Thr residues. Probably acts to suppress the effects of stress linked to accumulation of reactive oxygen species. Probably involved in the extracytoplasmic stress response.</text>
</comment>
<proteinExistence type="inferred from homology"/>
<evidence type="ECO:0000256" key="9">
    <source>
        <dbReference type="ARBA" id="ARBA00022842"/>
    </source>
</evidence>
<dbReference type="HAMAP" id="MF_01497">
    <property type="entry name" value="SrkA_kinase"/>
    <property type="match status" value="1"/>
</dbReference>
<feature type="site" description="ATP" evidence="11">
    <location>
        <position position="41"/>
    </location>
</feature>
<reference evidence="13 14" key="1">
    <citation type="submission" date="2019-03" db="EMBL/GenBank/DDBJ databases">
        <title>Draft genome of Gammaproteobacteria bacterium LSUCC0057, a member of the SAR92 clade.</title>
        <authorList>
            <person name="Lanclos V.C."/>
            <person name="Doiron C."/>
            <person name="Henson M.W."/>
            <person name="Thrash J.C."/>
        </authorList>
    </citation>
    <scope>NUCLEOTIDE SEQUENCE [LARGE SCALE GENOMIC DNA]</scope>
    <source>
        <strain evidence="13 14">LSUCC0057</strain>
    </source>
</reference>
<keyword evidence="14" id="KW-1185">Reference proteome</keyword>
<evidence type="ECO:0000256" key="3">
    <source>
        <dbReference type="ARBA" id="ARBA00022553"/>
    </source>
</evidence>
<comment type="similarity">
    <text evidence="11">Belongs to the SrkA/RdoA protein kinase family.</text>
</comment>
<keyword evidence="2 11" id="KW-0723">Serine/threonine-protein kinase</keyword>
<evidence type="ECO:0000259" key="12">
    <source>
        <dbReference type="Pfam" id="PF01636"/>
    </source>
</evidence>
<dbReference type="GO" id="GO:0000287">
    <property type="term" value="F:magnesium ion binding"/>
    <property type="evidence" value="ECO:0007669"/>
    <property type="project" value="UniProtKB-UniRule"/>
</dbReference>
<keyword evidence="7 11" id="KW-0418">Kinase</keyword>
<evidence type="ECO:0000313" key="14">
    <source>
        <dbReference type="Proteomes" id="UP000298133"/>
    </source>
</evidence>
<evidence type="ECO:0000256" key="2">
    <source>
        <dbReference type="ARBA" id="ARBA00022527"/>
    </source>
</evidence>